<evidence type="ECO:0000313" key="10">
    <source>
        <dbReference type="EMBL" id="STO18104.1"/>
    </source>
</evidence>
<evidence type="ECO:0000313" key="5">
    <source>
        <dbReference type="EMBL" id="NAG21996.1"/>
    </source>
</evidence>
<protein>
    <submittedName>
        <fullName evidence="5">Uncharacterized protein</fullName>
    </submittedName>
</protein>
<evidence type="ECO:0000313" key="11">
    <source>
        <dbReference type="Proteomes" id="UP000218543"/>
    </source>
</evidence>
<dbReference type="Proteomes" id="UP000271008">
    <property type="component" value="Unassembled WGS sequence"/>
</dbReference>
<evidence type="ECO:0000313" key="16">
    <source>
        <dbReference type="Proteomes" id="UP000321299"/>
    </source>
</evidence>
<reference evidence="1 15" key="3">
    <citation type="submission" date="2018-04" db="EMBL/GenBank/DDBJ databases">
        <title>Large scale genomics of bovine and human commensal E. coli to reveal the emerging process of EHEC.</title>
        <authorList>
            <person name="Arimizu Y."/>
            <person name="Ogura Y."/>
        </authorList>
    </citation>
    <scope>NUCLEOTIDE SEQUENCE [LARGE SCALE GENOMIC DNA]</scope>
    <source>
        <strain evidence="1 15">ECSC038</strain>
    </source>
</reference>
<dbReference type="RefSeq" id="WP_001014473.1">
    <property type="nucleotide sequence ID" value="NZ_AP018573.1"/>
</dbReference>
<dbReference type="Proteomes" id="UP000321299">
    <property type="component" value="Plasmid pNCYU-26-73-7"/>
</dbReference>
<gene>
    <name evidence="6" type="ORF">BTQ06_21705</name>
    <name evidence="8" type="ORF">EIA08_22055</name>
    <name evidence="1" type="ORF">ExPECSC038_04403</name>
    <name evidence="4" type="ORF">F9B07_22470</name>
    <name evidence="7" type="ORF">FTV93_30495</name>
    <name evidence="2" type="ORF">GGB84_004076</name>
    <name evidence="3" type="ORF">GKF66_24635</name>
    <name evidence="5" type="ORF">GUC01_23750</name>
    <name evidence="10" type="ORF">NCTC8333_06356</name>
    <name evidence="9" type="ORF">NCTC9075_00056</name>
</gene>
<dbReference type="EMBL" id="RQTU01000031">
    <property type="protein sequence ID" value="RRD72914.1"/>
    <property type="molecule type" value="Genomic_DNA"/>
</dbReference>
<dbReference type="Proteomes" id="UP000300926">
    <property type="component" value="Unassembled WGS sequence"/>
</dbReference>
<dbReference type="Proteomes" id="UP000218543">
    <property type="component" value="Unassembled WGS sequence"/>
</dbReference>
<dbReference type="AlphaFoldDB" id="A0A0A1AF16"/>
<reference evidence="7 16" key="8">
    <citation type="submission" date="2019-08" db="EMBL/GenBank/DDBJ databases">
        <authorList>
            <person name="Chen F.-J."/>
            <person name="Wu H.-C."/>
            <person name="Liao Y.-C."/>
            <person name="Kuo S.-C."/>
        </authorList>
    </citation>
    <scope>NUCLEOTIDE SEQUENCE [LARGE SCALE GENOMIC DNA]</scope>
    <source>
        <strain evidence="7 16">NCYU-26-73</strain>
        <plasmid evidence="7">pNCYU-26-73-7</plasmid>
        <plasmid evidence="16">pncyu-26-73-7</plasmid>
    </source>
</reference>
<evidence type="ECO:0000313" key="3">
    <source>
        <dbReference type="EMBL" id="MSI71917.1"/>
    </source>
</evidence>
<dbReference type="EMBL" id="CP042622">
    <property type="protein sequence ID" value="QED76686.1"/>
    <property type="molecule type" value="Genomic_DNA"/>
</dbReference>
<proteinExistence type="predicted"/>
<keyword evidence="7" id="KW-0614">Plasmid</keyword>
<reference evidence="8 14" key="5">
    <citation type="submission" date="2018-11" db="EMBL/GenBank/DDBJ databases">
        <title>Enterobacteriaceae from Patient.</title>
        <authorList>
            <person name="Shen C."/>
            <person name="Yang Y."/>
            <person name="Tian G."/>
        </authorList>
    </citation>
    <scope>NUCLEOTIDE SEQUENCE [LARGE SCALE GENOMIC DNA]</scope>
    <source>
        <strain evidence="8 14">GBGD28</strain>
    </source>
</reference>
<reference evidence="2" key="10">
    <citation type="submission" date="2020-02" db="EMBL/GenBank/DDBJ databases">
        <authorList>
            <consortium name="NCBI Pathogen Detection Project"/>
        </authorList>
    </citation>
    <scope>NUCLEOTIDE SEQUENCE</scope>
    <source>
        <strain evidence="2">1839</strain>
    </source>
</reference>
<organism evidence="5 18">
    <name type="scientific">Escherichia coli</name>
    <dbReference type="NCBI Taxonomy" id="562"/>
    <lineage>
        <taxon>Bacteria</taxon>
        <taxon>Pseudomonadati</taxon>
        <taxon>Pseudomonadota</taxon>
        <taxon>Gammaproteobacteria</taxon>
        <taxon>Enterobacterales</taxon>
        <taxon>Enterobacteriaceae</taxon>
        <taxon>Escherichia</taxon>
    </lineage>
</organism>
<name>A0A0A1AF16_ECOLX</name>
<evidence type="ECO:0000313" key="15">
    <source>
        <dbReference type="Proteomes" id="UP000300926"/>
    </source>
</evidence>
<evidence type="ECO:0000313" key="18">
    <source>
        <dbReference type="Proteomes" id="UP000475070"/>
    </source>
</evidence>
<dbReference type="Proteomes" id="UP000475070">
    <property type="component" value="Unassembled WGS sequence"/>
</dbReference>
<evidence type="ECO:0000313" key="4">
    <source>
        <dbReference type="EMBL" id="MTE91531.1"/>
    </source>
</evidence>
<evidence type="ECO:0000313" key="7">
    <source>
        <dbReference type="EMBL" id="QED76686.1"/>
    </source>
</evidence>
<evidence type="ECO:0000313" key="17">
    <source>
        <dbReference type="Proteomes" id="UP000438958"/>
    </source>
</evidence>
<dbReference type="Gene3D" id="3.30.40.190">
    <property type="match status" value="1"/>
</dbReference>
<geneLocation type="plasmid" evidence="7">
    <name>pNCYU-26-73-7</name>
</geneLocation>
<evidence type="ECO:0000313" key="9">
    <source>
        <dbReference type="EMBL" id="STL18865.1"/>
    </source>
</evidence>
<dbReference type="EMBL" id="UGFE01000007">
    <property type="protein sequence ID" value="STO18104.1"/>
    <property type="molecule type" value="Genomic_DNA"/>
</dbReference>
<dbReference type="Proteomes" id="UP000254181">
    <property type="component" value="Unassembled WGS sequence"/>
</dbReference>
<evidence type="ECO:0000313" key="1">
    <source>
        <dbReference type="EMBL" id="GCO43769.1"/>
    </source>
</evidence>
<reference evidence="17 18" key="6">
    <citation type="journal article" date="2019" name="Nat. Med.">
        <title>A library of human gut bacterial isolates paired with longitudinal multiomics data enables mechanistic microbiome research.</title>
        <authorList>
            <person name="Poyet M."/>
            <person name="Groussin M."/>
            <person name="Gibbons S.M."/>
            <person name="Avila-Pacheco J."/>
            <person name="Jiang X."/>
            <person name="Kearney S.M."/>
            <person name="Perrotta A.R."/>
            <person name="Berdy B."/>
            <person name="Zhao S."/>
            <person name="Lieberman T.D."/>
            <person name="Swanson P.K."/>
            <person name="Smith M."/>
            <person name="Roesemann S."/>
            <person name="Alexander J.E."/>
            <person name="Rich S.A."/>
            <person name="Livny J."/>
            <person name="Vlamakis H."/>
            <person name="Clish C."/>
            <person name="Bullock K."/>
            <person name="Deik A."/>
            <person name="Scott J."/>
            <person name="Pierce K.A."/>
            <person name="Xavier R.J."/>
            <person name="Alm E.J."/>
        </authorList>
    </citation>
    <scope>NUCLEOTIDE SEQUENCE [LARGE SCALE GENOMIC DNA]</scope>
    <source>
        <strain evidence="5 18">BIOML-A112</strain>
        <strain evidence="3 17">BIOML-A382</strain>
    </source>
</reference>
<dbReference type="EMBL" id="BFIH01000077">
    <property type="protein sequence ID" value="GCO43769.1"/>
    <property type="molecule type" value="Genomic_DNA"/>
</dbReference>
<dbReference type="Pfam" id="PF16786">
    <property type="entry name" value="RecA_dep_nuc"/>
    <property type="match status" value="1"/>
</dbReference>
<sequence>MNGRTPTKKEKLYIQAVLTHVGCIACIIDGREIENPELWTELHHDPDYGSVDENCHFHSFGLCAPHHRGVVPGGGRVPPHIAVRHPPLSNCARFVERYGTDEFLCAQTWELLPQSVKDEIGFDLSLGEVPGDTK</sequence>
<dbReference type="Proteomes" id="UP000254718">
    <property type="component" value="Unassembled WGS sequence"/>
</dbReference>
<reference evidence="7 16" key="7">
    <citation type="submission" date="2019-08" db="EMBL/GenBank/DDBJ databases">
        <title>Plasmid- and chromosome-located mcr-3 in mcr-1-positive Escherichia coli from diseased swine, Taiwan.</title>
        <authorList>
            <person name="Hsu C.-Y."/>
            <person name="Huang W.-C."/>
            <person name="Lauderdale T.-L."/>
        </authorList>
    </citation>
    <scope>NUCLEOTIDE SEQUENCE [LARGE SCALE GENOMIC DNA]</scope>
    <source>
        <strain evidence="7 16">NCYU-26-73</strain>
        <plasmid evidence="16">pncyu-26-73-7</plasmid>
        <plasmid evidence="7">pNCYU-26-73-7</plasmid>
    </source>
</reference>
<geneLocation type="plasmid" evidence="16">
    <name>pncyu-26-73-7</name>
</geneLocation>
<accession>A0A0A1AF16</accession>
<evidence type="ECO:0000313" key="12">
    <source>
        <dbReference type="Proteomes" id="UP000254181"/>
    </source>
</evidence>
<evidence type="ECO:0000313" key="19">
    <source>
        <dbReference type="Proteomes" id="UP000486847"/>
    </source>
</evidence>
<dbReference type="EMBL" id="UGEM01000002">
    <property type="protein sequence ID" value="STL18865.1"/>
    <property type="molecule type" value="Genomic_DNA"/>
</dbReference>
<dbReference type="EMBL" id="DAAYTU010000031">
    <property type="protein sequence ID" value="HAG5772326.1"/>
    <property type="molecule type" value="Genomic_DNA"/>
</dbReference>
<reference evidence="12 13" key="4">
    <citation type="submission" date="2018-06" db="EMBL/GenBank/DDBJ databases">
        <authorList>
            <consortium name="Pathogen Informatics"/>
            <person name="Doyle S."/>
        </authorList>
    </citation>
    <scope>NUCLEOTIDE SEQUENCE [LARGE SCALE GENOMIC DNA]</scope>
    <source>
        <strain evidence="10 13">NCTC8333</strain>
        <strain evidence="9 12">NCTC9075</strain>
    </source>
</reference>
<evidence type="ECO:0000313" key="8">
    <source>
        <dbReference type="EMBL" id="RRD72914.1"/>
    </source>
</evidence>
<evidence type="ECO:0000313" key="14">
    <source>
        <dbReference type="Proteomes" id="UP000271008"/>
    </source>
</evidence>
<evidence type="ECO:0000313" key="6">
    <source>
        <dbReference type="EMBL" id="PAU18126.1"/>
    </source>
</evidence>
<dbReference type="Proteomes" id="UP000486847">
    <property type="component" value="Unassembled WGS sequence"/>
</dbReference>
<dbReference type="Proteomes" id="UP000438958">
    <property type="component" value="Unassembled WGS sequence"/>
</dbReference>
<reference evidence="2" key="2">
    <citation type="journal article" date="2018" name="Genome Biol.">
        <title>SKESA: strategic k-mer extension for scrupulous assemblies.</title>
        <authorList>
            <person name="Souvorov A."/>
            <person name="Agarwala R."/>
            <person name="Lipman D.J."/>
        </authorList>
    </citation>
    <scope>NUCLEOTIDE SEQUENCE [LARGE SCALE GENOMIC DNA]</scope>
    <source>
        <strain evidence="2">1839</strain>
    </source>
</reference>
<evidence type="ECO:0000313" key="2">
    <source>
        <dbReference type="EMBL" id="HAG5772326.1"/>
    </source>
</evidence>
<reference evidence="4 19" key="9">
    <citation type="submission" date="2019-10" db="EMBL/GenBank/DDBJ databases">
        <title>Comparative genomic analysis of antimicrobial resistant Escherichia coli of diverse origin.</title>
        <authorList>
            <person name="Ghatak S."/>
            <person name="Milton A.P."/>
            <person name="Rhetso K."/>
            <person name="Purkait D."/>
            <person name="Das S."/>
            <person name="Puro K.-U."/>
            <person name="Shakuntala I."/>
            <person name="Sen A."/>
            <person name="Sanjukta R."/>
            <person name="Priya G.B."/>
            <person name="Mawlong M."/>
            <person name="Lyngdoh V."/>
            <person name="Rynghang J."/>
            <person name="Mawphlang B.L."/>
        </authorList>
    </citation>
    <scope>NUCLEOTIDE SEQUENCE [LARGE SCALE GENOMIC DNA]</scope>
    <source>
        <strain evidence="4 19">SE161</strain>
    </source>
</reference>
<dbReference type="EMBL" id="WCEW01000035">
    <property type="protein sequence ID" value="MTE91531.1"/>
    <property type="molecule type" value="Genomic_DNA"/>
</dbReference>
<dbReference type="EMBL" id="WXKQ01000034">
    <property type="protein sequence ID" value="NAG21996.1"/>
    <property type="molecule type" value="Genomic_DNA"/>
</dbReference>
<reference evidence="6 11" key="1">
    <citation type="submission" date="2016-12" db="EMBL/GenBank/DDBJ databases">
        <title>Real-Time Genomic Investigation Underlying the Public Health Response to a Shiga Toxin-Producing Escherichia Coli O26:H11 Outbreak in a Nursery.</title>
        <authorList>
            <person name="Ferdous M."/>
            <person name="Moran-Gilad J."/>
            <person name="Rossen J.W."/>
            <person name="Gdalevich M."/>
        </authorList>
    </citation>
    <scope>NUCLEOTIDE SEQUENCE [LARGE SCALE GENOMIC DNA]</scope>
    <source>
        <strain evidence="6 11">STEC 514-2</strain>
    </source>
</reference>
<evidence type="ECO:0000313" key="13">
    <source>
        <dbReference type="Proteomes" id="UP000254718"/>
    </source>
</evidence>
<dbReference type="InterPro" id="IPR031875">
    <property type="entry name" value="RecA_dep_nuc"/>
</dbReference>
<dbReference type="EMBL" id="WKUE01000078">
    <property type="protein sequence ID" value="MSI71917.1"/>
    <property type="molecule type" value="Genomic_DNA"/>
</dbReference>
<dbReference type="EMBL" id="MRVZ01000085">
    <property type="protein sequence ID" value="PAU18126.1"/>
    <property type="molecule type" value="Genomic_DNA"/>
</dbReference>